<evidence type="ECO:0000256" key="1">
    <source>
        <dbReference type="SAM" id="Phobius"/>
    </source>
</evidence>
<sequence>MLRSTKMQFAGIFRTTQKISIRIVLTILIIAVDGLLTDYDWSSKHLNYLVIHNPPFDFVFRGSNGTFTSYGSGHNVATWLAAKLKYTFRKISDVALKFRSHCLCQLDIFFGFLKRTVRIPMFIANRKLVELWETGLTNFWVYNLFPPTAPRAEQCFVESTRRVSSRAPIQLSDLTSAFLILGIGTGLSVLSFLTELLYSRFRLYSECTLRILYESSIHLVIFENVQSSCLLNQLAPPTYTL</sequence>
<dbReference type="OrthoDB" id="6117597at2759"/>
<comment type="caution">
    <text evidence="2">The sequence shown here is derived from an EMBL/GenBank/DDBJ whole genome shotgun (WGS) entry which is preliminary data.</text>
</comment>
<keyword evidence="1" id="KW-0472">Membrane</keyword>
<organism evidence="2 3">
    <name type="scientific">Daphnia magna</name>
    <dbReference type="NCBI Taxonomy" id="35525"/>
    <lineage>
        <taxon>Eukaryota</taxon>
        <taxon>Metazoa</taxon>
        <taxon>Ecdysozoa</taxon>
        <taxon>Arthropoda</taxon>
        <taxon>Crustacea</taxon>
        <taxon>Branchiopoda</taxon>
        <taxon>Diplostraca</taxon>
        <taxon>Cladocera</taxon>
        <taxon>Anomopoda</taxon>
        <taxon>Daphniidae</taxon>
        <taxon>Daphnia</taxon>
    </lineage>
</organism>
<feature type="transmembrane region" description="Helical" evidence="1">
    <location>
        <begin position="174"/>
        <end position="193"/>
    </location>
</feature>
<keyword evidence="1" id="KW-0812">Transmembrane</keyword>
<dbReference type="EMBL" id="LRGB01001463">
    <property type="protein sequence ID" value="KZS11925.1"/>
    <property type="molecule type" value="Genomic_DNA"/>
</dbReference>
<accession>A0A164V3B1</accession>
<keyword evidence="1" id="KW-1133">Transmembrane helix</keyword>
<dbReference type="Proteomes" id="UP000076858">
    <property type="component" value="Unassembled WGS sequence"/>
</dbReference>
<gene>
    <name evidence="2" type="ORF">APZ42_023289</name>
</gene>
<reference evidence="2 3" key="1">
    <citation type="submission" date="2016-03" db="EMBL/GenBank/DDBJ databases">
        <title>EvidentialGene: Evidence-directed Construction of Genes on Genomes.</title>
        <authorList>
            <person name="Gilbert D.G."/>
            <person name="Choi J.-H."/>
            <person name="Mockaitis K."/>
            <person name="Colbourne J."/>
            <person name="Pfrender M."/>
        </authorList>
    </citation>
    <scope>NUCLEOTIDE SEQUENCE [LARGE SCALE GENOMIC DNA]</scope>
    <source>
        <strain evidence="2 3">Xinb3</strain>
        <tissue evidence="2">Complete organism</tissue>
    </source>
</reference>
<evidence type="ECO:0000313" key="3">
    <source>
        <dbReference type="Proteomes" id="UP000076858"/>
    </source>
</evidence>
<proteinExistence type="predicted"/>
<keyword evidence="3" id="KW-1185">Reference proteome</keyword>
<evidence type="ECO:0000313" key="2">
    <source>
        <dbReference type="EMBL" id="KZS11925.1"/>
    </source>
</evidence>
<dbReference type="AlphaFoldDB" id="A0A164V3B1"/>
<protein>
    <submittedName>
        <fullName evidence="2">Uncharacterized protein</fullName>
    </submittedName>
</protein>
<feature type="transmembrane region" description="Helical" evidence="1">
    <location>
        <begin position="21"/>
        <end position="39"/>
    </location>
</feature>
<name>A0A164V3B1_9CRUS</name>